<dbReference type="RefSeq" id="XP_069199769.1">
    <property type="nucleotide sequence ID" value="XM_069346891.1"/>
</dbReference>
<dbReference type="InterPro" id="IPR036291">
    <property type="entry name" value="NAD(P)-bd_dom_sf"/>
</dbReference>
<dbReference type="InterPro" id="IPR045010">
    <property type="entry name" value="MDR_fam"/>
</dbReference>
<evidence type="ECO:0000259" key="2">
    <source>
        <dbReference type="SMART" id="SM00829"/>
    </source>
</evidence>
<evidence type="ECO:0000313" key="4">
    <source>
        <dbReference type="Proteomes" id="UP001562354"/>
    </source>
</evidence>
<proteinExistence type="predicted"/>
<dbReference type="Pfam" id="PF00107">
    <property type="entry name" value="ADH_zinc_N"/>
    <property type="match status" value="1"/>
</dbReference>
<dbReference type="EMBL" id="JBFMKM010000010">
    <property type="protein sequence ID" value="KAL1303494.1"/>
    <property type="molecule type" value="Genomic_DNA"/>
</dbReference>
<organism evidence="3 4">
    <name type="scientific">Neodothiora populina</name>
    <dbReference type="NCBI Taxonomy" id="2781224"/>
    <lineage>
        <taxon>Eukaryota</taxon>
        <taxon>Fungi</taxon>
        <taxon>Dikarya</taxon>
        <taxon>Ascomycota</taxon>
        <taxon>Pezizomycotina</taxon>
        <taxon>Dothideomycetes</taxon>
        <taxon>Dothideomycetidae</taxon>
        <taxon>Dothideales</taxon>
        <taxon>Dothioraceae</taxon>
        <taxon>Neodothiora</taxon>
    </lineage>
</organism>
<feature type="domain" description="Enoyl reductase (ER)" evidence="2">
    <location>
        <begin position="56"/>
        <end position="344"/>
    </location>
</feature>
<dbReference type="Gene3D" id="3.40.50.720">
    <property type="entry name" value="NAD(P)-binding Rossmann-like Domain"/>
    <property type="match status" value="1"/>
</dbReference>
<protein>
    <recommendedName>
        <fullName evidence="2">Enoyl reductase (ER) domain-containing protein</fullName>
    </recommendedName>
</protein>
<keyword evidence="4" id="KW-1185">Reference proteome</keyword>
<dbReference type="Pfam" id="PF16884">
    <property type="entry name" value="ADH_N_2"/>
    <property type="match status" value="1"/>
</dbReference>
<dbReference type="InterPro" id="IPR020843">
    <property type="entry name" value="ER"/>
</dbReference>
<keyword evidence="1" id="KW-0560">Oxidoreductase</keyword>
<dbReference type="InterPro" id="IPR041694">
    <property type="entry name" value="ADH_N_2"/>
</dbReference>
<dbReference type="CDD" id="cd05288">
    <property type="entry name" value="PGDH"/>
    <property type="match status" value="1"/>
</dbReference>
<dbReference type="SUPFAM" id="SSF51735">
    <property type="entry name" value="NAD(P)-binding Rossmann-fold domains"/>
    <property type="match status" value="1"/>
</dbReference>
<dbReference type="InterPro" id="IPR011032">
    <property type="entry name" value="GroES-like_sf"/>
</dbReference>
<dbReference type="PANTHER" id="PTHR43205:SF7">
    <property type="entry name" value="PROSTAGLANDIN REDUCTASE 1"/>
    <property type="match status" value="1"/>
</dbReference>
<dbReference type="SUPFAM" id="SSF50129">
    <property type="entry name" value="GroES-like"/>
    <property type="match status" value="1"/>
</dbReference>
<evidence type="ECO:0000256" key="1">
    <source>
        <dbReference type="ARBA" id="ARBA00023002"/>
    </source>
</evidence>
<dbReference type="GeneID" id="95980570"/>
<dbReference type="Gene3D" id="3.90.180.10">
    <property type="entry name" value="Medium-chain alcohol dehydrogenases, catalytic domain"/>
    <property type="match status" value="1"/>
</dbReference>
<evidence type="ECO:0000313" key="3">
    <source>
        <dbReference type="EMBL" id="KAL1303494.1"/>
    </source>
</evidence>
<name>A0ABR3PBG3_9PEZI</name>
<dbReference type="Proteomes" id="UP001562354">
    <property type="component" value="Unassembled WGS sequence"/>
</dbReference>
<dbReference type="InterPro" id="IPR013149">
    <property type="entry name" value="ADH-like_C"/>
</dbReference>
<dbReference type="PANTHER" id="PTHR43205">
    <property type="entry name" value="PROSTAGLANDIN REDUCTASE"/>
    <property type="match status" value="1"/>
</dbReference>
<gene>
    <name evidence="3" type="ORF">AAFC00_006871</name>
</gene>
<dbReference type="SMART" id="SM00829">
    <property type="entry name" value="PKS_ER"/>
    <property type="match status" value="1"/>
</dbReference>
<accession>A0ABR3PBG3</accession>
<comment type="caution">
    <text evidence="3">The sequence shown here is derived from an EMBL/GenBank/DDBJ whole genome shotgun (WGS) entry which is preliminary data.</text>
</comment>
<sequence length="349" mass="38315">MVQNKALIFKKVPETLPKVGEHLTIETREFDLDQAPPSGGITTKNHYISFDPYQRGRMRDASIKSYSPPFALNEPVTNSGIRTVLKSDNPKFKSGDVIYLMGNTEEYSAIPKGLADSGMVIKNPYNLDIKIFLGALGMPGLTAYSSFYDIGEPKKGETIFISAASGAVGQLVGQLAKHEGLKVVGSVGDDKKLDFIVNELKFDAAFNYKKEKASDALKRLAPDGIDIYYENVGGEQLEAAIDALNTYGRIIACGMISQYNLSADDRYPIRNLMNVVAKRLKIRGFIVGDANMGPRYSQEHQKNVQKWIHEGTYKPQMSVTEGIDNAGEGLLGLFSGKNFGKAVLEISKL</sequence>
<reference evidence="3 4" key="1">
    <citation type="submission" date="2024-07" db="EMBL/GenBank/DDBJ databases">
        <title>Draft sequence of the Neodothiora populina.</title>
        <authorList>
            <person name="Drown D.D."/>
            <person name="Schuette U.S."/>
            <person name="Buechlein A.B."/>
            <person name="Rusch D.R."/>
            <person name="Winton L.W."/>
            <person name="Adams G.A."/>
        </authorList>
    </citation>
    <scope>NUCLEOTIDE SEQUENCE [LARGE SCALE GENOMIC DNA]</scope>
    <source>
        <strain evidence="3 4">CPC 39397</strain>
    </source>
</reference>